<dbReference type="Proteomes" id="UP000238479">
    <property type="component" value="Chromosome 3"/>
</dbReference>
<keyword evidence="3" id="KW-0238">DNA-binding</keyword>
<feature type="domain" description="AP2/ERF" evidence="7">
    <location>
        <begin position="49"/>
        <end position="76"/>
    </location>
</feature>
<dbReference type="CDD" id="cd00018">
    <property type="entry name" value="AP2"/>
    <property type="match status" value="1"/>
</dbReference>
<sequence length="404" mass="44804">MSATIYSTTRPVLVEVEQILRLPNIDDPKEKANHLVTVAPCIEVLQSGFEVEEDAARAHDLAALKLWGESASLNFPLSNYVNDLEEMKSFTKKEYLLHIRSKTGLAKTVSNYRGVSRNAHNKKWQVRLGKGKDIDSIYVGTFDTEEQAGEAYDVAAIRVKGPKAITNFDKSNYDVKQILESPKFLIDKGASKTLKRSSVDDVLQKRRKTRSDSSSTPSAPPSLHLIDQTQPTVIDSSLQYQFPIPYLQVPVPHGYQNPIFEANRSFSPQYDYGGSEPIAQLQPIIPLLNQEFPSHQYCNSNSQHHLDQTPSSQFLQDTQNPNLVAGLNNLASDSCMEEFSSSQVHEASFEMMGTNEGGAHGDGSSHVVGNLGDPVFGMGNSDLDPASWLETFLRMSPQRLDSMV</sequence>
<keyword evidence="2" id="KW-0805">Transcription regulation</keyword>
<dbReference type="SMART" id="SM00380">
    <property type="entry name" value="AP2"/>
    <property type="match status" value="2"/>
</dbReference>
<dbReference type="PROSITE" id="PS51032">
    <property type="entry name" value="AP2_ERF"/>
    <property type="match status" value="2"/>
</dbReference>
<dbReference type="InterPro" id="IPR001471">
    <property type="entry name" value="AP2/ERF_dom"/>
</dbReference>
<accession>A0A2P6RDS1</accession>
<evidence type="ECO:0000256" key="3">
    <source>
        <dbReference type="ARBA" id="ARBA00023125"/>
    </source>
</evidence>
<evidence type="ECO:0000256" key="5">
    <source>
        <dbReference type="ARBA" id="ARBA00023242"/>
    </source>
</evidence>
<feature type="region of interest" description="Disordered" evidence="6">
    <location>
        <begin position="197"/>
        <end position="227"/>
    </location>
</feature>
<dbReference type="STRING" id="74649.A0A2P6RDS1"/>
<dbReference type="GO" id="GO:0005634">
    <property type="term" value="C:nucleus"/>
    <property type="evidence" value="ECO:0007669"/>
    <property type="project" value="UniProtKB-SubCell"/>
</dbReference>
<comment type="caution">
    <text evidence="8">The sequence shown here is derived from an EMBL/GenBank/DDBJ whole genome shotgun (WGS) entry which is preliminary data.</text>
</comment>
<dbReference type="EMBL" id="PDCK01000041">
    <property type="protein sequence ID" value="PRQ44589.1"/>
    <property type="molecule type" value="Genomic_DNA"/>
</dbReference>
<gene>
    <name evidence="8" type="ORF">RchiOBHm_Chr3g0480891</name>
</gene>
<reference evidence="8 9" key="1">
    <citation type="journal article" date="2018" name="Nat. Genet.">
        <title>The Rosa genome provides new insights in the design of modern roses.</title>
        <authorList>
            <person name="Bendahmane M."/>
        </authorList>
    </citation>
    <scope>NUCLEOTIDE SEQUENCE [LARGE SCALE GENOMIC DNA]</scope>
    <source>
        <strain evidence="9">cv. Old Blush</strain>
    </source>
</reference>
<evidence type="ECO:0000256" key="2">
    <source>
        <dbReference type="ARBA" id="ARBA00023015"/>
    </source>
</evidence>
<keyword evidence="4" id="KW-0804">Transcription</keyword>
<keyword evidence="9" id="KW-1185">Reference proteome</keyword>
<dbReference type="PANTHER" id="PTHR32467:SF241">
    <property type="entry name" value="OS01G0899800 PROTEIN"/>
    <property type="match status" value="1"/>
</dbReference>
<keyword evidence="5" id="KW-0539">Nucleus</keyword>
<name>A0A2P6RDS1_ROSCH</name>
<dbReference type="InterPro" id="IPR016177">
    <property type="entry name" value="DNA-bd_dom_sf"/>
</dbReference>
<dbReference type="GO" id="GO:0003700">
    <property type="term" value="F:DNA-binding transcription factor activity"/>
    <property type="evidence" value="ECO:0007669"/>
    <property type="project" value="InterPro"/>
</dbReference>
<dbReference type="SUPFAM" id="SSF54171">
    <property type="entry name" value="DNA-binding domain"/>
    <property type="match status" value="2"/>
</dbReference>
<dbReference type="Gramene" id="PRQ44589">
    <property type="protein sequence ID" value="PRQ44589"/>
    <property type="gene ID" value="RchiOBHm_Chr3g0480891"/>
</dbReference>
<protein>
    <submittedName>
        <fullName evidence="8">Putative transcription factor AP2-EREBP family</fullName>
    </submittedName>
</protein>
<dbReference type="Gene3D" id="3.30.730.10">
    <property type="entry name" value="AP2/ERF domain"/>
    <property type="match status" value="2"/>
</dbReference>
<comment type="subcellular location">
    <subcellularLocation>
        <location evidence="1">Nucleus</location>
    </subcellularLocation>
</comment>
<proteinExistence type="predicted"/>
<feature type="domain" description="AP2/ERF" evidence="7">
    <location>
        <begin position="111"/>
        <end position="169"/>
    </location>
</feature>
<evidence type="ECO:0000256" key="1">
    <source>
        <dbReference type="ARBA" id="ARBA00004123"/>
    </source>
</evidence>
<organism evidence="8 9">
    <name type="scientific">Rosa chinensis</name>
    <name type="common">China rose</name>
    <dbReference type="NCBI Taxonomy" id="74649"/>
    <lineage>
        <taxon>Eukaryota</taxon>
        <taxon>Viridiplantae</taxon>
        <taxon>Streptophyta</taxon>
        <taxon>Embryophyta</taxon>
        <taxon>Tracheophyta</taxon>
        <taxon>Spermatophyta</taxon>
        <taxon>Magnoliopsida</taxon>
        <taxon>eudicotyledons</taxon>
        <taxon>Gunneridae</taxon>
        <taxon>Pentapetalae</taxon>
        <taxon>rosids</taxon>
        <taxon>fabids</taxon>
        <taxon>Rosales</taxon>
        <taxon>Rosaceae</taxon>
        <taxon>Rosoideae</taxon>
        <taxon>Rosoideae incertae sedis</taxon>
        <taxon>Rosa</taxon>
    </lineage>
</organism>
<dbReference type="GO" id="GO:0003677">
    <property type="term" value="F:DNA binding"/>
    <property type="evidence" value="ECO:0007669"/>
    <property type="project" value="UniProtKB-KW"/>
</dbReference>
<dbReference type="Pfam" id="PF00847">
    <property type="entry name" value="AP2"/>
    <property type="match status" value="1"/>
</dbReference>
<dbReference type="AlphaFoldDB" id="A0A2P6RDS1"/>
<dbReference type="PANTHER" id="PTHR32467">
    <property type="entry name" value="AP2-LIKE ETHYLENE-RESPONSIVE TRANSCRIPTION FACTOR"/>
    <property type="match status" value="1"/>
</dbReference>
<dbReference type="InterPro" id="IPR036955">
    <property type="entry name" value="AP2/ERF_dom_sf"/>
</dbReference>
<evidence type="ECO:0000313" key="8">
    <source>
        <dbReference type="EMBL" id="PRQ44589.1"/>
    </source>
</evidence>
<dbReference type="PRINTS" id="PR00367">
    <property type="entry name" value="ETHRSPELEMNT"/>
</dbReference>
<evidence type="ECO:0000256" key="6">
    <source>
        <dbReference type="SAM" id="MobiDB-lite"/>
    </source>
</evidence>
<evidence type="ECO:0000313" key="9">
    <source>
        <dbReference type="Proteomes" id="UP000238479"/>
    </source>
</evidence>
<evidence type="ECO:0000256" key="4">
    <source>
        <dbReference type="ARBA" id="ARBA00023163"/>
    </source>
</evidence>
<evidence type="ECO:0000259" key="7">
    <source>
        <dbReference type="PROSITE" id="PS51032"/>
    </source>
</evidence>